<feature type="transmembrane region" description="Helical" evidence="10">
    <location>
        <begin position="346"/>
        <end position="365"/>
    </location>
</feature>
<feature type="transmembrane region" description="Helical" evidence="10">
    <location>
        <begin position="404"/>
        <end position="430"/>
    </location>
</feature>
<dbReference type="Proteomes" id="UP000593765">
    <property type="component" value="Chromosome"/>
</dbReference>
<dbReference type="InterPro" id="IPR050297">
    <property type="entry name" value="LipidA_mod_glycosyltrf_83"/>
</dbReference>
<evidence type="ECO:0000256" key="7">
    <source>
        <dbReference type="ARBA" id="ARBA00022824"/>
    </source>
</evidence>
<organism evidence="12 13">
    <name type="scientific">Humisphaera borealis</name>
    <dbReference type="NCBI Taxonomy" id="2807512"/>
    <lineage>
        <taxon>Bacteria</taxon>
        <taxon>Pseudomonadati</taxon>
        <taxon>Planctomycetota</taxon>
        <taxon>Phycisphaerae</taxon>
        <taxon>Tepidisphaerales</taxon>
        <taxon>Tepidisphaeraceae</taxon>
        <taxon>Humisphaera</taxon>
    </lineage>
</organism>
<keyword evidence="4" id="KW-0328">Glycosyltransferase</keyword>
<reference evidence="12 13" key="1">
    <citation type="submission" date="2020-10" db="EMBL/GenBank/DDBJ databases">
        <title>Wide distribution of Phycisphaera-like planctomycetes from WD2101 soil group in peatlands and genome analysis of the first cultivated representative.</title>
        <authorList>
            <person name="Dedysh S.N."/>
            <person name="Beletsky A.V."/>
            <person name="Ivanova A."/>
            <person name="Kulichevskaya I.S."/>
            <person name="Suzina N.E."/>
            <person name="Philippov D.A."/>
            <person name="Rakitin A.L."/>
            <person name="Mardanov A.V."/>
            <person name="Ravin N.V."/>
        </authorList>
    </citation>
    <scope>NUCLEOTIDE SEQUENCE [LARGE SCALE GENOMIC DNA]</scope>
    <source>
        <strain evidence="12 13">M1803</strain>
    </source>
</reference>
<keyword evidence="5" id="KW-0808">Transferase</keyword>
<dbReference type="Pfam" id="PF03901">
    <property type="entry name" value="Glyco_transf_22"/>
    <property type="match status" value="1"/>
</dbReference>
<feature type="transmembrane region" description="Helical" evidence="10">
    <location>
        <begin position="300"/>
        <end position="325"/>
    </location>
</feature>
<feature type="transmembrane region" description="Helical" evidence="10">
    <location>
        <begin position="168"/>
        <end position="185"/>
    </location>
</feature>
<dbReference type="GO" id="GO:0016763">
    <property type="term" value="F:pentosyltransferase activity"/>
    <property type="evidence" value="ECO:0007669"/>
    <property type="project" value="TreeGrafter"/>
</dbReference>
<evidence type="ECO:0000256" key="3">
    <source>
        <dbReference type="ARBA" id="ARBA00022475"/>
    </source>
</evidence>
<dbReference type="GO" id="GO:0005886">
    <property type="term" value="C:plasma membrane"/>
    <property type="evidence" value="ECO:0007669"/>
    <property type="project" value="UniProtKB-SubCell"/>
</dbReference>
<sequence length="599" mass="65199">MTPPTGLISAPPRRIPRWAGWAIAVLVFVAMAPTLGWLELANGIETLHAATVLEMRRDGGSWIMPTLNGTLRIKKPPLPAWIGALAVTDATVAGASSTDPVIRDRAFSRLAWEIRWPALLAGCLMLVATFDLAKTLAGRRAALAATVLTGTSLLFLRYMRLASTDVHLALWVTVGNALLARAILLRQRGCIAAFGLALGLAFMCKGPVAILQTIAPVALLPLLHRRRTATGSGLSQPMAPEPVPARRAIPWRQVFVAVVAFLAVALPWPIMVATSNEGTLAIWWSEITRKDATTLAPDPVYAYLTLLPHLIPWLPAFLLGMLLTLRFRSSRSVRFIHRTKVQRHRGYLLAMLWLAVPILVMSLFKDKNERYLLPLLPPAAILAARGLLAMIAGMRRGRRDAGAWLASHFVLVGGIAIVLPLVGVISPQALPASLTSAWPVSASGGAWYEPRLGLPCLALAIAATVTMFRPPRRSVIAGVGIAAVLMLAANALLLWGYKDTPAGRSEMRPIAERIIAQSAGTRVAYHDPGGKPMPPDLAIYLNRVVRPLEAVRRRGDDEPDIIVMLQRENQRPPSLPGWHSFASEPYGKRYWHALKKDQP</sequence>
<name>A0A7M2X428_9BACT</name>
<feature type="transmembrane region" description="Helical" evidence="10">
    <location>
        <begin position="254"/>
        <end position="274"/>
    </location>
</feature>
<dbReference type="RefSeq" id="WP_206295534.1">
    <property type="nucleotide sequence ID" value="NZ_CP063458.1"/>
</dbReference>
<evidence type="ECO:0000256" key="8">
    <source>
        <dbReference type="ARBA" id="ARBA00022989"/>
    </source>
</evidence>
<evidence type="ECO:0000256" key="4">
    <source>
        <dbReference type="ARBA" id="ARBA00022676"/>
    </source>
</evidence>
<evidence type="ECO:0000313" key="13">
    <source>
        <dbReference type="Proteomes" id="UP000593765"/>
    </source>
</evidence>
<keyword evidence="8 10" id="KW-1133">Transmembrane helix</keyword>
<evidence type="ECO:0000256" key="9">
    <source>
        <dbReference type="ARBA" id="ARBA00023136"/>
    </source>
</evidence>
<gene>
    <name evidence="12" type="ORF">IPV69_12940</name>
</gene>
<dbReference type="PANTHER" id="PTHR33908:SF3">
    <property type="entry name" value="UNDECAPRENYL PHOSPHATE-ALPHA-4-AMINO-4-DEOXY-L-ARABINOSE ARABINOSYL TRANSFERASE"/>
    <property type="match status" value="1"/>
</dbReference>
<evidence type="ECO:0000256" key="5">
    <source>
        <dbReference type="ARBA" id="ARBA00022679"/>
    </source>
</evidence>
<feature type="transmembrane region" description="Helical" evidence="10">
    <location>
        <begin position="475"/>
        <end position="497"/>
    </location>
</feature>
<evidence type="ECO:0000256" key="10">
    <source>
        <dbReference type="SAM" id="Phobius"/>
    </source>
</evidence>
<dbReference type="InterPro" id="IPR038731">
    <property type="entry name" value="RgtA/B/C-like"/>
</dbReference>
<evidence type="ECO:0000256" key="2">
    <source>
        <dbReference type="ARBA" id="ARBA00004651"/>
    </source>
</evidence>
<feature type="transmembrane region" description="Helical" evidence="10">
    <location>
        <begin position="114"/>
        <end position="133"/>
    </location>
</feature>
<keyword evidence="7" id="KW-0256">Endoplasmic reticulum</keyword>
<dbReference type="GO" id="GO:0010041">
    <property type="term" value="P:response to iron(III) ion"/>
    <property type="evidence" value="ECO:0007669"/>
    <property type="project" value="TreeGrafter"/>
</dbReference>
<proteinExistence type="predicted"/>
<dbReference type="AlphaFoldDB" id="A0A7M2X428"/>
<dbReference type="PANTHER" id="PTHR33908">
    <property type="entry name" value="MANNOSYLTRANSFERASE YKCB-RELATED"/>
    <property type="match status" value="1"/>
</dbReference>
<feature type="transmembrane region" description="Helical" evidence="10">
    <location>
        <begin position="191"/>
        <end position="220"/>
    </location>
</feature>
<dbReference type="InterPro" id="IPR005599">
    <property type="entry name" value="GPI_mannosylTrfase"/>
</dbReference>
<feature type="transmembrane region" description="Helical" evidence="10">
    <location>
        <begin position="450"/>
        <end position="468"/>
    </location>
</feature>
<evidence type="ECO:0000259" key="11">
    <source>
        <dbReference type="Pfam" id="PF13231"/>
    </source>
</evidence>
<dbReference type="Pfam" id="PF13231">
    <property type="entry name" value="PMT_2"/>
    <property type="match status" value="1"/>
</dbReference>
<keyword evidence="9 10" id="KW-0472">Membrane</keyword>
<evidence type="ECO:0000256" key="6">
    <source>
        <dbReference type="ARBA" id="ARBA00022692"/>
    </source>
</evidence>
<evidence type="ECO:0000256" key="1">
    <source>
        <dbReference type="ARBA" id="ARBA00004586"/>
    </source>
</evidence>
<dbReference type="GO" id="GO:0009103">
    <property type="term" value="P:lipopolysaccharide biosynthetic process"/>
    <property type="evidence" value="ECO:0007669"/>
    <property type="project" value="TreeGrafter"/>
</dbReference>
<feature type="transmembrane region" description="Helical" evidence="10">
    <location>
        <begin position="139"/>
        <end position="156"/>
    </location>
</feature>
<feature type="transmembrane region" description="Helical" evidence="10">
    <location>
        <begin position="371"/>
        <end position="392"/>
    </location>
</feature>
<accession>A0A7M2X428</accession>
<keyword evidence="13" id="KW-1185">Reference proteome</keyword>
<dbReference type="KEGG" id="hbs:IPV69_12940"/>
<feature type="transmembrane region" description="Helical" evidence="10">
    <location>
        <begin position="18"/>
        <end position="38"/>
    </location>
</feature>
<comment type="subcellular location">
    <subcellularLocation>
        <location evidence="2">Cell membrane</location>
        <topology evidence="2">Multi-pass membrane protein</topology>
    </subcellularLocation>
    <subcellularLocation>
        <location evidence="1">Endoplasmic reticulum membrane</location>
    </subcellularLocation>
</comment>
<dbReference type="EMBL" id="CP063458">
    <property type="protein sequence ID" value="QOV92202.1"/>
    <property type="molecule type" value="Genomic_DNA"/>
</dbReference>
<keyword evidence="6 10" id="KW-0812">Transmembrane</keyword>
<evidence type="ECO:0000313" key="12">
    <source>
        <dbReference type="EMBL" id="QOV92202.1"/>
    </source>
</evidence>
<protein>
    <submittedName>
        <fullName evidence="12">Glycosyltransferase family 39 protein</fullName>
    </submittedName>
</protein>
<feature type="domain" description="Glycosyltransferase RgtA/B/C/D-like" evidence="11">
    <location>
        <begin position="109"/>
        <end position="218"/>
    </location>
</feature>
<keyword evidence="3" id="KW-1003">Cell membrane</keyword>